<sequence>GIATIGSSFFFLGSRLGDSMLVQYTCGVGTAASTSGHVKEEVGDIEGDAPSAKRLRRASSDTLQDIASGEELSLYSSAPNMSDSPQ</sequence>
<feature type="region of interest" description="Disordered" evidence="1">
    <location>
        <begin position="39"/>
        <end position="62"/>
    </location>
</feature>
<dbReference type="EMBL" id="JAJJMA010276212">
    <property type="protein sequence ID" value="MCL7045996.1"/>
    <property type="molecule type" value="Genomic_DNA"/>
</dbReference>
<proteinExistence type="predicted"/>
<organism evidence="2 3">
    <name type="scientific">Papaver nudicaule</name>
    <name type="common">Iceland poppy</name>
    <dbReference type="NCBI Taxonomy" id="74823"/>
    <lineage>
        <taxon>Eukaryota</taxon>
        <taxon>Viridiplantae</taxon>
        <taxon>Streptophyta</taxon>
        <taxon>Embryophyta</taxon>
        <taxon>Tracheophyta</taxon>
        <taxon>Spermatophyta</taxon>
        <taxon>Magnoliopsida</taxon>
        <taxon>Ranunculales</taxon>
        <taxon>Papaveraceae</taxon>
        <taxon>Papaveroideae</taxon>
        <taxon>Papaver</taxon>
    </lineage>
</organism>
<dbReference type="AlphaFoldDB" id="A0AA41VR75"/>
<evidence type="ECO:0000313" key="2">
    <source>
        <dbReference type="EMBL" id="MCL7045996.1"/>
    </source>
</evidence>
<evidence type="ECO:0000313" key="3">
    <source>
        <dbReference type="Proteomes" id="UP001177140"/>
    </source>
</evidence>
<protein>
    <submittedName>
        <fullName evidence="2">Uncharacterized protein</fullName>
    </submittedName>
</protein>
<name>A0AA41VR75_PAPNU</name>
<dbReference type="Proteomes" id="UP001177140">
    <property type="component" value="Unassembled WGS sequence"/>
</dbReference>
<comment type="caution">
    <text evidence="2">The sequence shown here is derived from an EMBL/GenBank/DDBJ whole genome shotgun (WGS) entry which is preliminary data.</text>
</comment>
<feature type="non-terminal residue" evidence="2">
    <location>
        <position position="86"/>
    </location>
</feature>
<evidence type="ECO:0000256" key="1">
    <source>
        <dbReference type="SAM" id="MobiDB-lite"/>
    </source>
</evidence>
<feature type="non-terminal residue" evidence="2">
    <location>
        <position position="1"/>
    </location>
</feature>
<keyword evidence="3" id="KW-1185">Reference proteome</keyword>
<reference evidence="2" key="1">
    <citation type="submission" date="2022-03" db="EMBL/GenBank/DDBJ databases">
        <title>A functionally conserved STORR gene fusion in Papaver species that diverged 16.8 million years ago.</title>
        <authorList>
            <person name="Catania T."/>
        </authorList>
    </citation>
    <scope>NUCLEOTIDE SEQUENCE</scope>
    <source>
        <strain evidence="2">S-191538</strain>
    </source>
</reference>
<accession>A0AA41VR75</accession>
<gene>
    <name evidence="2" type="ORF">MKW94_001749</name>
</gene>